<dbReference type="InterPro" id="IPR052539">
    <property type="entry name" value="MGD_biosynthesis_adapter"/>
</dbReference>
<name>A0A354YXY4_9FIRM</name>
<dbReference type="Gene3D" id="3.40.50.300">
    <property type="entry name" value="P-loop containing nucleotide triphosphate hydrolases"/>
    <property type="match status" value="1"/>
</dbReference>
<dbReference type="PANTHER" id="PTHR40072">
    <property type="entry name" value="MOLYBDOPTERIN-GUANINE DINUCLEOTIDE BIOSYNTHESIS ADAPTER PROTEIN-RELATED"/>
    <property type="match status" value="1"/>
</dbReference>
<dbReference type="GO" id="GO:0005525">
    <property type="term" value="F:GTP binding"/>
    <property type="evidence" value="ECO:0007669"/>
    <property type="project" value="InterPro"/>
</dbReference>
<dbReference type="AlphaFoldDB" id="A0A354YXY4"/>
<dbReference type="Proteomes" id="UP000263273">
    <property type="component" value="Unassembled WGS sequence"/>
</dbReference>
<dbReference type="NCBIfam" id="TIGR00176">
    <property type="entry name" value="mobB"/>
    <property type="match status" value="1"/>
</dbReference>
<dbReference type="SUPFAM" id="SSF52540">
    <property type="entry name" value="P-loop containing nucleoside triphosphate hydrolases"/>
    <property type="match status" value="1"/>
</dbReference>
<evidence type="ECO:0000259" key="1">
    <source>
        <dbReference type="Pfam" id="PF03205"/>
    </source>
</evidence>
<reference evidence="2 3" key="1">
    <citation type="journal article" date="2018" name="Nat. Biotechnol.">
        <title>A standardized bacterial taxonomy based on genome phylogeny substantially revises the tree of life.</title>
        <authorList>
            <person name="Parks D.H."/>
            <person name="Chuvochina M."/>
            <person name="Waite D.W."/>
            <person name="Rinke C."/>
            <person name="Skarshewski A."/>
            <person name="Chaumeil P.A."/>
            <person name="Hugenholtz P."/>
        </authorList>
    </citation>
    <scope>NUCLEOTIDE SEQUENCE [LARGE SCALE GENOMIC DNA]</scope>
    <source>
        <strain evidence="2">UBA10948</strain>
    </source>
</reference>
<protein>
    <submittedName>
        <fullName evidence="2">Molybdopterin-guanine dinucleotide biosynthesis protein B</fullName>
    </submittedName>
</protein>
<dbReference type="Pfam" id="PF03205">
    <property type="entry name" value="MobB"/>
    <property type="match status" value="1"/>
</dbReference>
<accession>A0A354YXY4</accession>
<comment type="caution">
    <text evidence="2">The sequence shown here is derived from an EMBL/GenBank/DDBJ whole genome shotgun (WGS) entry which is preliminary data.</text>
</comment>
<dbReference type="EMBL" id="DNZF01000086">
    <property type="protein sequence ID" value="HBK53087.1"/>
    <property type="molecule type" value="Genomic_DNA"/>
</dbReference>
<proteinExistence type="predicted"/>
<feature type="domain" description="Molybdopterin-guanine dinucleotide biosynthesis protein B (MobB)" evidence="1">
    <location>
        <begin position="16"/>
        <end position="144"/>
    </location>
</feature>
<dbReference type="STRING" id="378794.GCA_001570625_02762"/>
<gene>
    <name evidence="2" type="primary">mobB</name>
    <name evidence="2" type="ORF">DDZ44_04015</name>
</gene>
<sequence>MPLDYSVKGMLIKVKIISFIGRHNSGKTTLLRRVIEKLRQTGYKVAVIKHTSHVLDTDGEHDSDLLFSAGAEMVCAVSPALSIHYLRHEREPDLQEILAQIPAVVDLIITEGYKKETYPKIEVLRQATGIEFIDAENIIARVSDFSIDDDLPCFNFEEIEELCRFIISL</sequence>
<dbReference type="PANTHER" id="PTHR40072:SF1">
    <property type="entry name" value="MOLYBDOPTERIN-GUANINE DINUCLEOTIDE BIOSYNTHESIS ADAPTER PROTEIN"/>
    <property type="match status" value="1"/>
</dbReference>
<dbReference type="CDD" id="cd03116">
    <property type="entry name" value="MobB"/>
    <property type="match status" value="1"/>
</dbReference>
<evidence type="ECO:0000313" key="3">
    <source>
        <dbReference type="Proteomes" id="UP000263273"/>
    </source>
</evidence>
<organism evidence="2 3">
    <name type="scientific">Syntrophomonas wolfei</name>
    <dbReference type="NCBI Taxonomy" id="863"/>
    <lineage>
        <taxon>Bacteria</taxon>
        <taxon>Bacillati</taxon>
        <taxon>Bacillota</taxon>
        <taxon>Clostridia</taxon>
        <taxon>Eubacteriales</taxon>
        <taxon>Syntrophomonadaceae</taxon>
        <taxon>Syntrophomonas</taxon>
    </lineage>
</organism>
<dbReference type="InterPro" id="IPR027417">
    <property type="entry name" value="P-loop_NTPase"/>
</dbReference>
<dbReference type="InterPro" id="IPR004435">
    <property type="entry name" value="MobB_dom"/>
</dbReference>
<dbReference type="GO" id="GO:0006777">
    <property type="term" value="P:Mo-molybdopterin cofactor biosynthetic process"/>
    <property type="evidence" value="ECO:0007669"/>
    <property type="project" value="InterPro"/>
</dbReference>
<evidence type="ECO:0000313" key="2">
    <source>
        <dbReference type="EMBL" id="HBK53087.1"/>
    </source>
</evidence>